<dbReference type="Gene3D" id="3.40.50.150">
    <property type="entry name" value="Vaccinia Virus protein VP39"/>
    <property type="match status" value="1"/>
</dbReference>
<sequence>MLRQLEGCQLVFDIGANRGQFALVARQCFPSARIVSFEPLPGPAAIFRRVFAQDDAVTLHEAAVGPQVARGMMHVSARDDSSSLLPIAPLQSSLFPGTAEVGTTEVAVAPLDSFVSAADIAMPALLKLDVQGFELVALAGCAPLLAHFDWVYCECSFVELYAGQKLAADVIEWLSAKGLRLWGMFNPVYDSHGRAVQADFLFGRL</sequence>
<dbReference type="InterPro" id="IPR029063">
    <property type="entry name" value="SAM-dependent_MTases_sf"/>
</dbReference>
<dbReference type="Pfam" id="PF05050">
    <property type="entry name" value="Methyltransf_21"/>
    <property type="match status" value="1"/>
</dbReference>
<dbReference type="GO" id="GO:0008168">
    <property type="term" value="F:methyltransferase activity"/>
    <property type="evidence" value="ECO:0007669"/>
    <property type="project" value="UniProtKB-KW"/>
</dbReference>
<name>A0ABZ2F1K9_METCP</name>
<keyword evidence="2" id="KW-0808">Transferase</keyword>
<reference evidence="2 3" key="1">
    <citation type="submission" date="2022-09" db="EMBL/GenBank/DDBJ databases">
        <authorList>
            <person name="Giprobiosintez L."/>
        </authorList>
    </citation>
    <scope>NUCLEOTIDE SEQUENCE [LARGE SCALE GENOMIC DNA]</scope>
    <source>
        <strain evidence="3">VKPM-B-12549 (GBS-15)</strain>
    </source>
</reference>
<proteinExistence type="predicted"/>
<dbReference type="InterPro" id="IPR006342">
    <property type="entry name" value="FkbM_mtfrase"/>
</dbReference>
<dbReference type="Proteomes" id="UP001359308">
    <property type="component" value="Chromosome"/>
</dbReference>
<dbReference type="PANTHER" id="PTHR36973:SF4">
    <property type="entry name" value="NODULATION PROTEIN"/>
    <property type="match status" value="1"/>
</dbReference>
<evidence type="ECO:0000313" key="3">
    <source>
        <dbReference type="Proteomes" id="UP001359308"/>
    </source>
</evidence>
<protein>
    <submittedName>
        <fullName evidence="2">FkbM family methyltransferase</fullName>
    </submittedName>
</protein>
<dbReference type="PANTHER" id="PTHR36973">
    <property type="entry name" value="SLL1456 PROTEIN-RELATED"/>
    <property type="match status" value="1"/>
</dbReference>
<dbReference type="GO" id="GO:0032259">
    <property type="term" value="P:methylation"/>
    <property type="evidence" value="ECO:0007669"/>
    <property type="project" value="UniProtKB-KW"/>
</dbReference>
<evidence type="ECO:0000259" key="1">
    <source>
        <dbReference type="Pfam" id="PF05050"/>
    </source>
</evidence>
<organism evidence="2 3">
    <name type="scientific">Methylococcus capsulatus</name>
    <dbReference type="NCBI Taxonomy" id="414"/>
    <lineage>
        <taxon>Bacteria</taxon>
        <taxon>Pseudomonadati</taxon>
        <taxon>Pseudomonadota</taxon>
        <taxon>Gammaproteobacteria</taxon>
        <taxon>Methylococcales</taxon>
        <taxon>Methylococcaceae</taxon>
        <taxon>Methylococcus</taxon>
    </lineage>
</organism>
<keyword evidence="3" id="KW-1185">Reference proteome</keyword>
<gene>
    <name evidence="2" type="ORF">N4J17_11200</name>
</gene>
<dbReference type="RefSeq" id="WP_198324321.1">
    <property type="nucleotide sequence ID" value="NZ_CP104311.1"/>
</dbReference>
<dbReference type="NCBIfam" id="TIGR01444">
    <property type="entry name" value="fkbM_fam"/>
    <property type="match status" value="1"/>
</dbReference>
<dbReference type="InterPro" id="IPR053188">
    <property type="entry name" value="FkbM_Methyltransferase"/>
</dbReference>
<feature type="domain" description="Methyltransferase FkbM" evidence="1">
    <location>
        <begin position="13"/>
        <end position="180"/>
    </location>
</feature>
<dbReference type="EMBL" id="CP104311">
    <property type="protein sequence ID" value="WWF01034.1"/>
    <property type="molecule type" value="Genomic_DNA"/>
</dbReference>
<accession>A0ABZ2F1K9</accession>
<keyword evidence="2" id="KW-0489">Methyltransferase</keyword>
<evidence type="ECO:0000313" key="2">
    <source>
        <dbReference type="EMBL" id="WWF01034.1"/>
    </source>
</evidence>
<dbReference type="SUPFAM" id="SSF53335">
    <property type="entry name" value="S-adenosyl-L-methionine-dependent methyltransferases"/>
    <property type="match status" value="1"/>
</dbReference>